<keyword evidence="4" id="KW-1185">Reference proteome</keyword>
<accession>A0A1C9J6Z0</accession>
<keyword evidence="1" id="KW-0472">Membrane</keyword>
<dbReference type="EMBL" id="CP001956">
    <property type="protein sequence ID" value="AOP12834.1"/>
    <property type="molecule type" value="Genomic_DNA"/>
</dbReference>
<dbReference type="EnsemblBacteria" id="AOP12834">
    <property type="protein sequence ID" value="AOP12834"/>
    <property type="gene ID" value="HVO_2274A"/>
</dbReference>
<dbReference type="AlphaFoldDB" id="A0A1C9J6Z0"/>
<dbReference type="PaxDb" id="309800-C498_06640"/>
<dbReference type="KEGG" id="hvo:HVO_2274A"/>
<evidence type="ECO:0000313" key="3">
    <source>
        <dbReference type="EMBL" id="AOP12834.1"/>
    </source>
</evidence>
<feature type="transmembrane region" description="Helical" evidence="1">
    <location>
        <begin position="66"/>
        <end position="85"/>
    </location>
</feature>
<sequence length="123" mass="12769">MAPPSGSHGVERAVGELLAPSVGVIVAVAFTKEFLGPVMAGILYLLLTGGILLGIYTAAINWNIPYTAGFVVSGFILFSIAPSVISELVHPVFGVLGQILVLVFLVGMALLFVEKSGLDDLLS</sequence>
<reference evidence="3 4" key="1">
    <citation type="journal article" date="2010" name="PLoS ONE">
        <title>The complete genome sequence of Haloferax volcanii DS2, a model archaeon.</title>
        <authorList>
            <person name="Hartman A.L."/>
            <person name="Norais C."/>
            <person name="Badger J.H."/>
            <person name="Delmas S."/>
            <person name="Haldenby S."/>
            <person name="Madupu R."/>
            <person name="Robinson J."/>
            <person name="Khouri H."/>
            <person name="Ren Q."/>
            <person name="Lowe T.M."/>
            <person name="Maupin-Furlow J."/>
            <person name="Pohlschroder M."/>
            <person name="Daniels C."/>
            <person name="Pfeiffer F."/>
            <person name="Allers T."/>
            <person name="Eisen J.A."/>
        </authorList>
    </citation>
    <scope>NUCLEOTIDE SEQUENCE [LARGE SCALE GENOMIC DNA]</scope>
    <source>
        <strain evidence="4">ATCC 29605 / DSM 3757 / JCM 8879 / NBRC 14742 / NCIMB 2012 / VKM B-1768 / DS2</strain>
    </source>
</reference>
<keyword evidence="1" id="KW-1133">Transmembrane helix</keyword>
<evidence type="ECO:0000313" key="4">
    <source>
        <dbReference type="Proteomes" id="UP000008243"/>
    </source>
</evidence>
<dbReference type="Proteomes" id="UP000008243">
    <property type="component" value="Chromosome"/>
</dbReference>
<dbReference type="InterPro" id="IPR058529">
    <property type="entry name" value="DUF8216"/>
</dbReference>
<organism evidence="3 4">
    <name type="scientific">Haloferax volcanii (strain ATCC 29605 / DSM 3757 / JCM 8879 / NBRC 14742 / NCIMB 2012 / VKM B-1768 / DS2)</name>
    <name type="common">Halobacterium volcanii</name>
    <dbReference type="NCBI Taxonomy" id="309800"/>
    <lineage>
        <taxon>Archaea</taxon>
        <taxon>Methanobacteriati</taxon>
        <taxon>Methanobacteriota</taxon>
        <taxon>Stenosarchaea group</taxon>
        <taxon>Halobacteria</taxon>
        <taxon>Halobacteriales</taxon>
        <taxon>Haloferacaceae</taxon>
        <taxon>Haloferax</taxon>
    </lineage>
</organism>
<feature type="transmembrane region" description="Helical" evidence="1">
    <location>
        <begin position="92"/>
        <end position="113"/>
    </location>
</feature>
<proteinExistence type="predicted"/>
<dbReference type="Pfam" id="PF26651">
    <property type="entry name" value="DUF8216"/>
    <property type="match status" value="1"/>
</dbReference>
<gene>
    <name evidence="3" type="ordered locus">HVO_2274A</name>
</gene>
<feature type="domain" description="DUF8216" evidence="2">
    <location>
        <begin position="1"/>
        <end position="116"/>
    </location>
</feature>
<dbReference type="RefSeq" id="WP_069641603.1">
    <property type="nucleotide sequence ID" value="NZ_AOHU01000042.1"/>
</dbReference>
<evidence type="ECO:0000259" key="2">
    <source>
        <dbReference type="Pfam" id="PF26651"/>
    </source>
</evidence>
<name>A0A1C9J6Z0_HALVD</name>
<feature type="transmembrane region" description="Helical" evidence="1">
    <location>
        <begin position="42"/>
        <end position="60"/>
    </location>
</feature>
<feature type="transmembrane region" description="Helical" evidence="1">
    <location>
        <begin position="12"/>
        <end position="30"/>
    </location>
</feature>
<protein>
    <recommendedName>
        <fullName evidence="2">DUF8216 domain-containing protein</fullName>
    </recommendedName>
</protein>
<keyword evidence="1" id="KW-0812">Transmembrane</keyword>
<evidence type="ECO:0000256" key="1">
    <source>
        <dbReference type="SAM" id="Phobius"/>
    </source>
</evidence>